<proteinExistence type="predicted"/>
<comment type="caution">
    <text evidence="1">The sequence shown here is derived from an EMBL/GenBank/DDBJ whole genome shotgun (WGS) entry which is preliminary data.</text>
</comment>
<sequence>MARSLEKIEAIKLRKQGLSIKFIAKKINVSVSSVSTWVRDVVLTKDQFDKLAENARNPYYGNRLKYINKIKKLTNQKIDRLKKEGIKDVGSLSKRELFLVGVALYWGEGFKKDSQVGFANSDPKMIKLFLKWLDKCFRYGVNDFSVRVTLNISHADRINEVQNYWSKEVEIPISNFRKPFYQNVKWQKVYEHPNEYFGVLRVKVLKSKDFLRKIYGFIEGLRLQAD</sequence>
<dbReference type="EMBL" id="LBOW01000003">
    <property type="protein sequence ID" value="KKP45110.1"/>
    <property type="molecule type" value="Genomic_DNA"/>
</dbReference>
<dbReference type="Gene3D" id="1.10.10.60">
    <property type="entry name" value="Homeodomain-like"/>
    <property type="match status" value="1"/>
</dbReference>
<evidence type="ECO:0000313" key="2">
    <source>
        <dbReference type="Proteomes" id="UP000034778"/>
    </source>
</evidence>
<dbReference type="AlphaFoldDB" id="A0A0G0C1V2"/>
<protein>
    <submittedName>
        <fullName evidence="1">Uncharacterized protein</fullName>
    </submittedName>
</protein>
<dbReference type="Proteomes" id="UP000034778">
    <property type="component" value="Unassembled WGS sequence"/>
</dbReference>
<dbReference type="Pfam" id="PF13384">
    <property type="entry name" value="HTH_23"/>
    <property type="match status" value="1"/>
</dbReference>
<gene>
    <name evidence="1" type="ORF">UR35_C0003G0052</name>
</gene>
<evidence type="ECO:0000313" key="1">
    <source>
        <dbReference type="EMBL" id="KKP45110.1"/>
    </source>
</evidence>
<organism evidence="1 2">
    <name type="scientific">Candidatus Woesebacteria bacterium GW2011_GWB1_33_22</name>
    <dbReference type="NCBI Taxonomy" id="1618566"/>
    <lineage>
        <taxon>Bacteria</taxon>
        <taxon>Candidatus Woeseibacteriota</taxon>
    </lineage>
</organism>
<name>A0A0G0C1V2_9BACT</name>
<accession>A0A0G0C1V2</accession>
<reference evidence="1 2" key="1">
    <citation type="journal article" date="2015" name="Nature">
        <title>rRNA introns, odd ribosomes, and small enigmatic genomes across a large radiation of phyla.</title>
        <authorList>
            <person name="Brown C.T."/>
            <person name="Hug L.A."/>
            <person name="Thomas B.C."/>
            <person name="Sharon I."/>
            <person name="Castelle C.J."/>
            <person name="Singh A."/>
            <person name="Wilkins M.J."/>
            <person name="Williams K.H."/>
            <person name="Banfield J.F."/>
        </authorList>
    </citation>
    <scope>NUCLEOTIDE SEQUENCE [LARGE SCALE GENOMIC DNA]</scope>
</reference>